<name>A0A3B0W6D3_9ZZZZ</name>
<accession>A0A3B0W6D3</accession>
<dbReference type="PIRSF" id="PIRSF500176">
    <property type="entry name" value="L_ASNase"/>
    <property type="match status" value="1"/>
</dbReference>
<dbReference type="InterPro" id="IPR027474">
    <property type="entry name" value="L-asparaginase_N"/>
</dbReference>
<dbReference type="Pfam" id="PF00710">
    <property type="entry name" value="Asparaginase"/>
    <property type="match status" value="1"/>
</dbReference>
<dbReference type="PIRSF" id="PIRSF001220">
    <property type="entry name" value="L-ASNase_gatD"/>
    <property type="match status" value="1"/>
</dbReference>
<evidence type="ECO:0000259" key="1">
    <source>
        <dbReference type="Pfam" id="PF00710"/>
    </source>
</evidence>
<dbReference type="AlphaFoldDB" id="A0A3B0W6D3"/>
<protein>
    <submittedName>
        <fullName evidence="2">Asparaginase/glutaminase</fullName>
    </submittedName>
</protein>
<dbReference type="PRINTS" id="PR00139">
    <property type="entry name" value="ASNGLNASE"/>
</dbReference>
<dbReference type="InterPro" id="IPR036152">
    <property type="entry name" value="Asp/glu_Ase-like_sf"/>
</dbReference>
<dbReference type="PANTHER" id="PTHR11707">
    <property type="entry name" value="L-ASPARAGINASE"/>
    <property type="match status" value="1"/>
</dbReference>
<dbReference type="PROSITE" id="PS51732">
    <property type="entry name" value="ASN_GLN_ASE_3"/>
    <property type="match status" value="1"/>
</dbReference>
<feature type="domain" description="L-asparaginase N-terminal" evidence="1">
    <location>
        <begin position="15"/>
        <end position="166"/>
    </location>
</feature>
<proteinExistence type="predicted"/>
<dbReference type="EMBL" id="UOFB01000159">
    <property type="protein sequence ID" value="VAW46772.1"/>
    <property type="molecule type" value="Genomic_DNA"/>
</dbReference>
<reference evidence="2" key="1">
    <citation type="submission" date="2018-06" db="EMBL/GenBank/DDBJ databases">
        <authorList>
            <person name="Zhirakovskaya E."/>
        </authorList>
    </citation>
    <scope>NUCLEOTIDE SEQUENCE</scope>
</reference>
<dbReference type="Gene3D" id="3.40.50.1170">
    <property type="entry name" value="L-asparaginase, N-terminal domain"/>
    <property type="match status" value="1"/>
</dbReference>
<dbReference type="PANTHER" id="PTHR11707:SF28">
    <property type="entry name" value="60 KDA LYSOPHOSPHOLIPASE"/>
    <property type="match status" value="1"/>
</dbReference>
<gene>
    <name evidence="2" type="ORF">MNBD_GAMMA04-1776</name>
</gene>
<sequence>MTQSNLKTQNSPPPIRLFVTGGTLDKQYQETTGELMFPNTHLPILLQEANVSLSIETTVLMQKDSLEITEDERAIICQACMDTPQQKIVITHGTDTMVNTATALSQHPELNNKTIILTGAMRPFMLGHSDASFNLGAALMAVQLAKPGIYIAMNGQLFQANQVQKNRLLGLFTAL</sequence>
<evidence type="ECO:0000313" key="2">
    <source>
        <dbReference type="EMBL" id="VAW46772.1"/>
    </source>
</evidence>
<dbReference type="InterPro" id="IPR037152">
    <property type="entry name" value="L-asparaginase_N_sf"/>
</dbReference>
<dbReference type="SUPFAM" id="SSF53774">
    <property type="entry name" value="Glutaminase/Asparaginase"/>
    <property type="match status" value="1"/>
</dbReference>
<dbReference type="InterPro" id="IPR006034">
    <property type="entry name" value="Asparaginase/glutaminase-like"/>
</dbReference>
<organism evidence="2">
    <name type="scientific">hydrothermal vent metagenome</name>
    <dbReference type="NCBI Taxonomy" id="652676"/>
    <lineage>
        <taxon>unclassified sequences</taxon>
        <taxon>metagenomes</taxon>
        <taxon>ecological metagenomes</taxon>
    </lineage>
</organism>